<keyword evidence="3" id="KW-1185">Reference proteome</keyword>
<dbReference type="Proteomes" id="UP001176941">
    <property type="component" value="Chromosome 16"/>
</dbReference>
<evidence type="ECO:0000313" key="3">
    <source>
        <dbReference type="Proteomes" id="UP001176941"/>
    </source>
</evidence>
<protein>
    <submittedName>
        <fullName evidence="2">Uncharacterized protein</fullName>
    </submittedName>
</protein>
<sequence length="86" mass="8570">MGGRGQSAPGAEPAESNLIEQETGLPPDKASPSTWSLCSLAARCKLSQAPAAGPQEHLGQEGAPTGSGFSAKGSGLTCYREGGLVT</sequence>
<evidence type="ECO:0000313" key="2">
    <source>
        <dbReference type="EMBL" id="CAI9157656.1"/>
    </source>
</evidence>
<evidence type="ECO:0000256" key="1">
    <source>
        <dbReference type="SAM" id="MobiDB-lite"/>
    </source>
</evidence>
<organism evidence="2 3">
    <name type="scientific">Rangifer tarandus platyrhynchus</name>
    <name type="common">Svalbard reindeer</name>
    <dbReference type="NCBI Taxonomy" id="3082113"/>
    <lineage>
        <taxon>Eukaryota</taxon>
        <taxon>Metazoa</taxon>
        <taxon>Chordata</taxon>
        <taxon>Craniata</taxon>
        <taxon>Vertebrata</taxon>
        <taxon>Euteleostomi</taxon>
        <taxon>Mammalia</taxon>
        <taxon>Eutheria</taxon>
        <taxon>Laurasiatheria</taxon>
        <taxon>Artiodactyla</taxon>
        <taxon>Ruminantia</taxon>
        <taxon>Pecora</taxon>
        <taxon>Cervidae</taxon>
        <taxon>Odocoileinae</taxon>
        <taxon>Rangifer</taxon>
    </lineage>
</organism>
<accession>A0ABN8YAV7</accession>
<feature type="region of interest" description="Disordered" evidence="1">
    <location>
        <begin position="1"/>
        <end position="33"/>
    </location>
</feature>
<feature type="region of interest" description="Disordered" evidence="1">
    <location>
        <begin position="50"/>
        <end position="86"/>
    </location>
</feature>
<dbReference type="EMBL" id="OX459952">
    <property type="protein sequence ID" value="CAI9157656.1"/>
    <property type="molecule type" value="Genomic_DNA"/>
</dbReference>
<gene>
    <name evidence="2" type="ORF">MRATA1EN1_LOCUS6618</name>
</gene>
<name>A0ABN8YAV7_RANTA</name>
<reference evidence="2" key="1">
    <citation type="submission" date="2023-04" db="EMBL/GenBank/DDBJ databases">
        <authorList>
            <consortium name="ELIXIR-Norway"/>
        </authorList>
    </citation>
    <scope>NUCLEOTIDE SEQUENCE [LARGE SCALE GENOMIC DNA]</scope>
</reference>
<proteinExistence type="predicted"/>